<comment type="similarity">
    <text evidence="1 2">Belongs to the phD/YefM antitoxin family.</text>
</comment>
<dbReference type="Pfam" id="PF02604">
    <property type="entry name" value="PhdYeFM_antitox"/>
    <property type="match status" value="1"/>
</dbReference>
<protein>
    <recommendedName>
        <fullName evidence="2">Antitoxin</fullName>
    </recommendedName>
</protein>
<dbReference type="InterPro" id="IPR036165">
    <property type="entry name" value="YefM-like_sf"/>
</dbReference>
<dbReference type="NCBIfam" id="TIGR01552">
    <property type="entry name" value="phd_fam"/>
    <property type="match status" value="1"/>
</dbReference>
<proteinExistence type="inferred from homology"/>
<organism evidence="3 4">
    <name type="scientific">Cereibacter ovatus</name>
    <dbReference type="NCBI Taxonomy" id="439529"/>
    <lineage>
        <taxon>Bacteria</taxon>
        <taxon>Pseudomonadati</taxon>
        <taxon>Pseudomonadota</taxon>
        <taxon>Alphaproteobacteria</taxon>
        <taxon>Rhodobacterales</taxon>
        <taxon>Paracoccaceae</taxon>
        <taxon>Cereibacter</taxon>
    </lineage>
</organism>
<evidence type="ECO:0000256" key="2">
    <source>
        <dbReference type="RuleBase" id="RU362080"/>
    </source>
</evidence>
<keyword evidence="4" id="KW-1185">Reference proteome</keyword>
<accession>A0A285D586</accession>
<comment type="function">
    <text evidence="2">Antitoxin component of a type II toxin-antitoxin (TA) system.</text>
</comment>
<gene>
    <name evidence="3" type="ORF">SAMN05878503_1295</name>
</gene>
<evidence type="ECO:0000313" key="3">
    <source>
        <dbReference type="EMBL" id="SNX74984.1"/>
    </source>
</evidence>
<dbReference type="Proteomes" id="UP000219467">
    <property type="component" value="Unassembled WGS sequence"/>
</dbReference>
<evidence type="ECO:0000256" key="1">
    <source>
        <dbReference type="ARBA" id="ARBA00009981"/>
    </source>
</evidence>
<evidence type="ECO:0000313" key="4">
    <source>
        <dbReference type="Proteomes" id="UP000219467"/>
    </source>
</evidence>
<dbReference type="Gene3D" id="3.40.1620.10">
    <property type="entry name" value="YefM-like domain"/>
    <property type="match status" value="1"/>
</dbReference>
<dbReference type="AlphaFoldDB" id="A0A285D586"/>
<name>A0A285D586_9RHOB</name>
<dbReference type="InterPro" id="IPR006442">
    <property type="entry name" value="Antitoxin_Phd/YefM"/>
</dbReference>
<sequence length="75" mass="8380">MVTVTRNQGVIMKTMSARDAKHQFGLLIDTARAEPVVVEKHGRPVVVVVAIEEFERLKALESADRLPTRPVREGE</sequence>
<reference evidence="4" key="1">
    <citation type="submission" date="2017-08" db="EMBL/GenBank/DDBJ databases">
        <authorList>
            <person name="Varghese N."/>
            <person name="Submissions S."/>
        </authorList>
    </citation>
    <scope>NUCLEOTIDE SEQUENCE [LARGE SCALE GENOMIC DNA]</scope>
    <source>
        <strain evidence="4">JA234</strain>
    </source>
</reference>
<dbReference type="EMBL" id="OAOQ01000029">
    <property type="protein sequence ID" value="SNX74984.1"/>
    <property type="molecule type" value="Genomic_DNA"/>
</dbReference>
<dbReference type="SUPFAM" id="SSF143120">
    <property type="entry name" value="YefM-like"/>
    <property type="match status" value="1"/>
</dbReference>